<dbReference type="InterPro" id="IPR003477">
    <property type="entry name" value="PemK-like"/>
</dbReference>
<keyword evidence="3" id="KW-0378">Hydrolase</keyword>
<evidence type="ECO:0000313" key="3">
    <source>
        <dbReference type="EMBL" id="UQZ84636.1"/>
    </source>
</evidence>
<keyword evidence="4" id="KW-1185">Reference proteome</keyword>
<evidence type="ECO:0000256" key="2">
    <source>
        <dbReference type="ARBA" id="ARBA00022649"/>
    </source>
</evidence>
<keyword evidence="2" id="KW-1277">Toxin-antitoxin system</keyword>
<dbReference type="InterPro" id="IPR011067">
    <property type="entry name" value="Plasmid_toxin/cell-grow_inhib"/>
</dbReference>
<dbReference type="SUPFAM" id="SSF50118">
    <property type="entry name" value="Cell growth inhibitor/plasmid maintenance toxic component"/>
    <property type="match status" value="1"/>
</dbReference>
<reference evidence="3" key="2">
    <citation type="journal article" date="2021" name="J Anim Sci Technol">
        <title>Complete genome sequence of Paenibacillus konkukensis sp. nov. SK3146 as a potential probiotic strain.</title>
        <authorList>
            <person name="Jung H.I."/>
            <person name="Park S."/>
            <person name="Niu K.M."/>
            <person name="Lee S.W."/>
            <person name="Kothari D."/>
            <person name="Yi K.J."/>
            <person name="Kim S.K."/>
        </authorList>
    </citation>
    <scope>NUCLEOTIDE SEQUENCE</scope>
    <source>
        <strain evidence="3">SK3146</strain>
    </source>
</reference>
<organism evidence="3 4">
    <name type="scientific">Paenibacillus konkukensis</name>
    <dbReference type="NCBI Taxonomy" id="2020716"/>
    <lineage>
        <taxon>Bacteria</taxon>
        <taxon>Bacillati</taxon>
        <taxon>Bacillota</taxon>
        <taxon>Bacilli</taxon>
        <taxon>Bacillales</taxon>
        <taxon>Paenibacillaceae</taxon>
        <taxon>Paenibacillus</taxon>
    </lineage>
</organism>
<gene>
    <name evidence="3" type="primary">mazF_1</name>
    <name evidence="3" type="ORF">SK3146_03891</name>
</gene>
<dbReference type="Gene3D" id="2.30.30.110">
    <property type="match status" value="1"/>
</dbReference>
<comment type="similarity">
    <text evidence="1">Belongs to the PemK/MazF family.</text>
</comment>
<dbReference type="RefSeq" id="WP_249860383.1">
    <property type="nucleotide sequence ID" value="NZ_CP027059.1"/>
</dbReference>
<proteinExistence type="inferred from homology"/>
<dbReference type="EC" id="3.1.-.-" evidence="3"/>
<dbReference type="Proteomes" id="UP001057134">
    <property type="component" value="Chromosome"/>
</dbReference>
<evidence type="ECO:0000313" key="4">
    <source>
        <dbReference type="Proteomes" id="UP001057134"/>
    </source>
</evidence>
<protein>
    <submittedName>
        <fullName evidence="3">mRNA interferase MazF</fullName>
        <ecNumber evidence="3">3.1.-.-</ecNumber>
    </submittedName>
</protein>
<dbReference type="Pfam" id="PF02452">
    <property type="entry name" value="PemK_toxin"/>
    <property type="match status" value="1"/>
</dbReference>
<name>A0ABY4RQ51_9BACL</name>
<dbReference type="GO" id="GO:0016787">
    <property type="term" value="F:hydrolase activity"/>
    <property type="evidence" value="ECO:0007669"/>
    <property type="project" value="UniProtKB-KW"/>
</dbReference>
<reference evidence="3" key="1">
    <citation type="submission" date="2018-02" db="EMBL/GenBank/DDBJ databases">
        <authorList>
            <person name="Kim S.-K."/>
            <person name="Jung H.-I."/>
            <person name="Lee S.-W."/>
        </authorList>
    </citation>
    <scope>NUCLEOTIDE SEQUENCE</scope>
    <source>
        <strain evidence="3">SK3146</strain>
    </source>
</reference>
<accession>A0ABY4RQ51</accession>
<sequence>MPITGTVERGSIVWFNHHPTRGHEQNGYRASIVISDGIIDPTLNQIALTVPVTTQIMGHTFEFPVPRGIGTPGTHVLAPQNRFSELSGVVLINNVRTVDLAARNAIVIGRVDPESEFFIGIIDRVMAIMSFPEDDEEEWEREA</sequence>
<evidence type="ECO:0000256" key="1">
    <source>
        <dbReference type="ARBA" id="ARBA00007521"/>
    </source>
</evidence>
<dbReference type="EMBL" id="CP027059">
    <property type="protein sequence ID" value="UQZ84636.1"/>
    <property type="molecule type" value="Genomic_DNA"/>
</dbReference>